<sequence>IDIIFKAQDLDYNSAEVTGYRCGSVTVYMALKFNSITKEKDVIARIRTAVENGTTGGFTFNVSSITGTRIPPEKATTVPTSPTGSPGGLKLWMIILIVVLVLLSVVLVGNMCCWCFSTTICIVVVIRFIRKCICKENQDSKEVHTNECQDTERDRGYASVDHQYAGPNANYRAFNPSSSPPAIYEIANRESEGRRGRGASAPNEPLPEYAVVDKTKKKKRTPTPGELQYAELGDLTGRGKKATLPPVSGTSTVYAEVN</sequence>
<proteinExistence type="predicted"/>
<feature type="transmembrane region" description="Helical" evidence="2">
    <location>
        <begin position="92"/>
        <end position="125"/>
    </location>
</feature>
<name>A0A2B4RRH9_STYPI</name>
<protein>
    <recommendedName>
        <fullName evidence="5">SEA domain-containing protein</fullName>
    </recommendedName>
</protein>
<feature type="compositionally biased region" description="Polar residues" evidence="1">
    <location>
        <begin position="248"/>
        <end position="258"/>
    </location>
</feature>
<accession>A0A2B4RRH9</accession>
<evidence type="ECO:0008006" key="5">
    <source>
        <dbReference type="Google" id="ProtNLM"/>
    </source>
</evidence>
<gene>
    <name evidence="3" type="ORF">AWC38_SpisGene16770</name>
</gene>
<organism evidence="3 4">
    <name type="scientific">Stylophora pistillata</name>
    <name type="common">Smooth cauliflower coral</name>
    <dbReference type="NCBI Taxonomy" id="50429"/>
    <lineage>
        <taxon>Eukaryota</taxon>
        <taxon>Metazoa</taxon>
        <taxon>Cnidaria</taxon>
        <taxon>Anthozoa</taxon>
        <taxon>Hexacorallia</taxon>
        <taxon>Scleractinia</taxon>
        <taxon>Astrocoeniina</taxon>
        <taxon>Pocilloporidae</taxon>
        <taxon>Stylophora</taxon>
    </lineage>
</organism>
<dbReference type="AlphaFoldDB" id="A0A2B4RRH9"/>
<keyword evidence="2" id="KW-0812">Transmembrane</keyword>
<evidence type="ECO:0000256" key="1">
    <source>
        <dbReference type="SAM" id="MobiDB-lite"/>
    </source>
</evidence>
<evidence type="ECO:0000313" key="3">
    <source>
        <dbReference type="EMBL" id="PFX18842.1"/>
    </source>
</evidence>
<keyword evidence="2" id="KW-0472">Membrane</keyword>
<dbReference type="OrthoDB" id="5999854at2759"/>
<evidence type="ECO:0000256" key="2">
    <source>
        <dbReference type="SAM" id="Phobius"/>
    </source>
</evidence>
<feature type="region of interest" description="Disordered" evidence="1">
    <location>
        <begin position="190"/>
        <end position="258"/>
    </location>
</feature>
<comment type="caution">
    <text evidence="3">The sequence shown here is derived from an EMBL/GenBank/DDBJ whole genome shotgun (WGS) entry which is preliminary data.</text>
</comment>
<feature type="non-terminal residue" evidence="3">
    <location>
        <position position="1"/>
    </location>
</feature>
<keyword evidence="4" id="KW-1185">Reference proteome</keyword>
<dbReference type="EMBL" id="LSMT01000389">
    <property type="protein sequence ID" value="PFX18842.1"/>
    <property type="molecule type" value="Genomic_DNA"/>
</dbReference>
<dbReference type="Proteomes" id="UP000225706">
    <property type="component" value="Unassembled WGS sequence"/>
</dbReference>
<keyword evidence="2" id="KW-1133">Transmembrane helix</keyword>
<reference evidence="4" key="1">
    <citation type="journal article" date="2017" name="bioRxiv">
        <title>Comparative analysis of the genomes of Stylophora pistillata and Acropora digitifera provides evidence for extensive differences between species of corals.</title>
        <authorList>
            <person name="Voolstra C.R."/>
            <person name="Li Y."/>
            <person name="Liew Y.J."/>
            <person name="Baumgarten S."/>
            <person name="Zoccola D."/>
            <person name="Flot J.-F."/>
            <person name="Tambutte S."/>
            <person name="Allemand D."/>
            <person name="Aranda M."/>
        </authorList>
    </citation>
    <scope>NUCLEOTIDE SEQUENCE [LARGE SCALE GENOMIC DNA]</scope>
</reference>
<evidence type="ECO:0000313" key="4">
    <source>
        <dbReference type="Proteomes" id="UP000225706"/>
    </source>
</evidence>